<proteinExistence type="predicted"/>
<name>A0A074XE65_AURPU</name>
<keyword evidence="3" id="KW-1185">Reference proteome</keyword>
<gene>
    <name evidence="2" type="ORF">M438DRAFT_38352</name>
</gene>
<dbReference type="Proteomes" id="UP000030706">
    <property type="component" value="Unassembled WGS sequence"/>
</dbReference>
<accession>A0A074XE65</accession>
<evidence type="ECO:0000256" key="1">
    <source>
        <dbReference type="SAM" id="MobiDB-lite"/>
    </source>
</evidence>
<sequence>MLVTESTRRPSTWRSQRRHAAQASARHVGQKEDKSKTQAPHAKVKSRKQTKTLLLFEVSDWLRSSVRIFRTLSINAPSAHRVAVNLPLAAWYSIVCSDCVCVDSEFENIEEGREVGPTPIHFDSWRAIGVVPRKRQKRERKSCQRNTALRRGEVRILQRHQLVVLECPASLLSSASVTRGIADLSSRKHAERRLPCEKSLSPGGALFTERGAVRG</sequence>
<dbReference type="EMBL" id="KL584984">
    <property type="protein sequence ID" value="KEQ83673.1"/>
    <property type="molecule type" value="Genomic_DNA"/>
</dbReference>
<dbReference type="GeneID" id="40751247"/>
<reference evidence="2 3" key="1">
    <citation type="journal article" date="2014" name="BMC Genomics">
        <title>Genome sequencing of four Aureobasidium pullulans varieties: biotechnological potential, stress tolerance, and description of new species.</title>
        <authorList>
            <person name="Gostin Ar C."/>
            <person name="Ohm R.A."/>
            <person name="Kogej T."/>
            <person name="Sonjak S."/>
            <person name="Turk M."/>
            <person name="Zajc J."/>
            <person name="Zalar P."/>
            <person name="Grube M."/>
            <person name="Sun H."/>
            <person name="Han J."/>
            <person name="Sharma A."/>
            <person name="Chiniquy J."/>
            <person name="Ngan C.Y."/>
            <person name="Lipzen A."/>
            <person name="Barry K."/>
            <person name="Grigoriev I.V."/>
            <person name="Gunde-Cimerman N."/>
        </authorList>
    </citation>
    <scope>NUCLEOTIDE SEQUENCE [LARGE SCALE GENOMIC DNA]</scope>
    <source>
        <strain evidence="2 3">EXF-150</strain>
    </source>
</reference>
<feature type="region of interest" description="Disordered" evidence="1">
    <location>
        <begin position="1"/>
        <end position="46"/>
    </location>
</feature>
<evidence type="ECO:0000313" key="2">
    <source>
        <dbReference type="EMBL" id="KEQ83673.1"/>
    </source>
</evidence>
<dbReference type="AlphaFoldDB" id="A0A074XE65"/>
<organism evidence="2 3">
    <name type="scientific">Aureobasidium pullulans EXF-150</name>
    <dbReference type="NCBI Taxonomy" id="1043002"/>
    <lineage>
        <taxon>Eukaryota</taxon>
        <taxon>Fungi</taxon>
        <taxon>Dikarya</taxon>
        <taxon>Ascomycota</taxon>
        <taxon>Pezizomycotina</taxon>
        <taxon>Dothideomycetes</taxon>
        <taxon>Dothideomycetidae</taxon>
        <taxon>Dothideales</taxon>
        <taxon>Saccotheciaceae</taxon>
        <taxon>Aureobasidium</taxon>
    </lineage>
</organism>
<dbReference type="HOGENOM" id="CLU_1283016_0_0_1"/>
<evidence type="ECO:0000313" key="3">
    <source>
        <dbReference type="Proteomes" id="UP000030706"/>
    </source>
</evidence>
<dbReference type="RefSeq" id="XP_029759860.1">
    <property type="nucleotide sequence ID" value="XM_029908941.1"/>
</dbReference>
<protein>
    <submittedName>
        <fullName evidence="2">Uncharacterized protein</fullName>
    </submittedName>
</protein>